<dbReference type="EMBL" id="JH598052">
    <property type="status" value="NOT_ANNOTATED_CDS"/>
    <property type="molecule type" value="Genomic_DNA"/>
</dbReference>
<protein>
    <submittedName>
        <fullName evidence="1">Uncharacterized protein</fullName>
    </submittedName>
</protein>
<dbReference type="HOGENOM" id="CLU_1707653_0_0_1"/>
<dbReference type="InParanoid" id="M4BYX4"/>
<reference evidence="1" key="2">
    <citation type="submission" date="2015-06" db="UniProtKB">
        <authorList>
            <consortium name="EnsemblProtists"/>
        </authorList>
    </citation>
    <scope>IDENTIFICATION</scope>
    <source>
        <strain evidence="1">Emoy2</strain>
    </source>
</reference>
<dbReference type="VEuPathDB" id="FungiDB:HpaG811772"/>
<proteinExistence type="predicted"/>
<organism evidence="1 2">
    <name type="scientific">Hyaloperonospora arabidopsidis (strain Emoy2)</name>
    <name type="common">Downy mildew agent</name>
    <name type="synonym">Peronospora arabidopsidis</name>
    <dbReference type="NCBI Taxonomy" id="559515"/>
    <lineage>
        <taxon>Eukaryota</taxon>
        <taxon>Sar</taxon>
        <taxon>Stramenopiles</taxon>
        <taxon>Oomycota</taxon>
        <taxon>Peronosporomycetes</taxon>
        <taxon>Peronosporales</taxon>
        <taxon>Peronosporaceae</taxon>
        <taxon>Hyaloperonospora</taxon>
    </lineage>
</organism>
<keyword evidence="2" id="KW-1185">Reference proteome</keyword>
<dbReference type="AntiFam" id="ANF00010">
    <property type="entry name" value="tRNA translation"/>
</dbReference>
<name>M4BYX4_HYAAE</name>
<accession>M4BYX4</accession>
<dbReference type="AlphaFoldDB" id="M4BYX4"/>
<reference evidence="2" key="1">
    <citation type="journal article" date="2010" name="Science">
        <title>Signatures of adaptation to obligate biotrophy in the Hyaloperonospora arabidopsidis genome.</title>
        <authorList>
            <person name="Baxter L."/>
            <person name="Tripathy S."/>
            <person name="Ishaque N."/>
            <person name="Boot N."/>
            <person name="Cabral A."/>
            <person name="Kemen E."/>
            <person name="Thines M."/>
            <person name="Ah-Fong A."/>
            <person name="Anderson R."/>
            <person name="Badejoko W."/>
            <person name="Bittner-Eddy P."/>
            <person name="Boore J.L."/>
            <person name="Chibucos M.C."/>
            <person name="Coates M."/>
            <person name="Dehal P."/>
            <person name="Delehaunty K."/>
            <person name="Dong S."/>
            <person name="Downton P."/>
            <person name="Dumas B."/>
            <person name="Fabro G."/>
            <person name="Fronick C."/>
            <person name="Fuerstenberg S.I."/>
            <person name="Fulton L."/>
            <person name="Gaulin E."/>
            <person name="Govers F."/>
            <person name="Hughes L."/>
            <person name="Humphray S."/>
            <person name="Jiang R.H."/>
            <person name="Judelson H."/>
            <person name="Kamoun S."/>
            <person name="Kyung K."/>
            <person name="Meijer H."/>
            <person name="Minx P."/>
            <person name="Morris P."/>
            <person name="Nelson J."/>
            <person name="Phuntumart V."/>
            <person name="Qutob D."/>
            <person name="Rehmany A."/>
            <person name="Rougon-Cardoso A."/>
            <person name="Ryden P."/>
            <person name="Torto-Alalibo T."/>
            <person name="Studholme D."/>
            <person name="Wang Y."/>
            <person name="Win J."/>
            <person name="Wood J."/>
            <person name="Clifton S.W."/>
            <person name="Rogers J."/>
            <person name="Van den Ackerveken G."/>
            <person name="Jones J.D."/>
            <person name="McDowell J.M."/>
            <person name="Beynon J."/>
            <person name="Tyler B.M."/>
        </authorList>
    </citation>
    <scope>NUCLEOTIDE SEQUENCE [LARGE SCALE GENOMIC DNA]</scope>
    <source>
        <strain evidence="2">Emoy2</strain>
    </source>
</reference>
<dbReference type="Proteomes" id="UP000011713">
    <property type="component" value="Unassembled WGS sequence"/>
</dbReference>
<evidence type="ECO:0000313" key="1">
    <source>
        <dbReference type="EnsemblProtists" id="HpaP811772"/>
    </source>
</evidence>
<evidence type="ECO:0000313" key="2">
    <source>
        <dbReference type="Proteomes" id="UP000011713"/>
    </source>
</evidence>
<sequence length="154" mass="17699">MLLLYPTGPEQDWTSRKRRLLVPFLLDDYPRLLCRVIQKGIVHTEACTWRGRVVLAASICAFWRRKMWWSSTKSSLCGSAVEHLSCKQKVPGSIPGGGTPVTRCYCTRLGQNRTGHLESVDCWFRFFWTIIHDYCVGLSRRECHGYRSLSTTAI</sequence>
<dbReference type="EnsemblProtists" id="HpaT811772">
    <property type="protein sequence ID" value="HpaP811772"/>
    <property type="gene ID" value="HpaG811772"/>
</dbReference>